<evidence type="ECO:0000256" key="1">
    <source>
        <dbReference type="ARBA" id="ARBA00004141"/>
    </source>
</evidence>
<keyword evidence="9" id="KW-1185">Reference proteome</keyword>
<evidence type="ECO:0000256" key="3">
    <source>
        <dbReference type="ARBA" id="ARBA00022692"/>
    </source>
</evidence>
<feature type="domain" description="EamA" evidence="7">
    <location>
        <begin position="154"/>
        <end position="292"/>
    </location>
</feature>
<keyword evidence="3 6" id="KW-0812">Transmembrane</keyword>
<comment type="caution">
    <text evidence="8">The sequence shown here is derived from an EMBL/GenBank/DDBJ whole genome shotgun (WGS) entry which is preliminary data.</text>
</comment>
<dbReference type="GO" id="GO:0016020">
    <property type="term" value="C:membrane"/>
    <property type="evidence" value="ECO:0007669"/>
    <property type="project" value="UniProtKB-SubCell"/>
</dbReference>
<accession>A0A7W9ZIQ5</accession>
<dbReference type="InterPro" id="IPR000620">
    <property type="entry name" value="EamA_dom"/>
</dbReference>
<dbReference type="InterPro" id="IPR037185">
    <property type="entry name" value="EmrE-like"/>
</dbReference>
<name>A0A7W9ZIQ5_NOVIT</name>
<feature type="transmembrane region" description="Helical" evidence="6">
    <location>
        <begin position="153"/>
        <end position="175"/>
    </location>
</feature>
<feature type="transmembrane region" description="Helical" evidence="6">
    <location>
        <begin position="218"/>
        <end position="238"/>
    </location>
</feature>
<comment type="subcellular location">
    <subcellularLocation>
        <location evidence="1">Membrane</location>
        <topology evidence="1">Multi-pass membrane protein</topology>
    </subcellularLocation>
</comment>
<dbReference type="Proteomes" id="UP000544872">
    <property type="component" value="Unassembled WGS sequence"/>
</dbReference>
<keyword evidence="4 6" id="KW-1133">Transmembrane helix</keyword>
<keyword evidence="5 6" id="KW-0472">Membrane</keyword>
<evidence type="ECO:0000313" key="9">
    <source>
        <dbReference type="Proteomes" id="UP000544872"/>
    </source>
</evidence>
<gene>
    <name evidence="8" type="ORF">FHS48_003675</name>
</gene>
<feature type="domain" description="EamA" evidence="7">
    <location>
        <begin position="10"/>
        <end position="139"/>
    </location>
</feature>
<feature type="transmembrane region" description="Helical" evidence="6">
    <location>
        <begin position="245"/>
        <end position="267"/>
    </location>
</feature>
<evidence type="ECO:0000256" key="2">
    <source>
        <dbReference type="ARBA" id="ARBA00007362"/>
    </source>
</evidence>
<feature type="transmembrane region" description="Helical" evidence="6">
    <location>
        <begin position="127"/>
        <end position="147"/>
    </location>
</feature>
<evidence type="ECO:0000256" key="5">
    <source>
        <dbReference type="ARBA" id="ARBA00023136"/>
    </source>
</evidence>
<proteinExistence type="inferred from homology"/>
<dbReference type="EMBL" id="JACIIX010000018">
    <property type="protein sequence ID" value="MBB6212226.1"/>
    <property type="molecule type" value="Genomic_DNA"/>
</dbReference>
<feature type="transmembrane region" description="Helical" evidence="6">
    <location>
        <begin position="187"/>
        <end position="206"/>
    </location>
</feature>
<organism evidence="8 9">
    <name type="scientific">Novispirillum itersonii</name>
    <name type="common">Aquaspirillum itersonii</name>
    <dbReference type="NCBI Taxonomy" id="189"/>
    <lineage>
        <taxon>Bacteria</taxon>
        <taxon>Pseudomonadati</taxon>
        <taxon>Pseudomonadota</taxon>
        <taxon>Alphaproteobacteria</taxon>
        <taxon>Rhodospirillales</taxon>
        <taxon>Novispirillaceae</taxon>
        <taxon>Novispirillum</taxon>
    </lineage>
</organism>
<feature type="transmembrane region" description="Helical" evidence="6">
    <location>
        <begin position="273"/>
        <end position="291"/>
    </location>
</feature>
<dbReference type="AlphaFoldDB" id="A0A7W9ZIQ5"/>
<dbReference type="InterPro" id="IPR050638">
    <property type="entry name" value="AA-Vitamin_Transporters"/>
</dbReference>
<sequence>MRHSHLDTFAMTTMVLLCATWGLTQPTVKMAAAEIGPVLQGGLRCLIASVLVVLWCRLRGIRLFSRDGSLPGGLLVGTLFAAEFAALFKGLEYTQAARAVLFLYCAPFIVALGGHFRLGERLGPVQWVGLACAFTGLIVGMGDSLSLPGGRELIGDLLALIAGLLWAATTLGIRLTRAGSVAPAKTLLYQLGMSVVVMIPLGLLMGEPWPQFTALSGTAWGVLLFQGVVISFASYLMWFSLVSRYPAGLLSAFSFLTPLFGMAFGALLLGERLTLPFLLAATLVGAGIWLVNRRPRRQEEKIP</sequence>
<protein>
    <submittedName>
        <fullName evidence="8">Drug/metabolite transporter (DMT)-like permease</fullName>
    </submittedName>
</protein>
<dbReference type="PANTHER" id="PTHR32322:SF2">
    <property type="entry name" value="EAMA DOMAIN-CONTAINING PROTEIN"/>
    <property type="match status" value="1"/>
</dbReference>
<comment type="similarity">
    <text evidence="2">Belongs to the EamA transporter family.</text>
</comment>
<evidence type="ECO:0000256" key="6">
    <source>
        <dbReference type="SAM" id="Phobius"/>
    </source>
</evidence>
<evidence type="ECO:0000256" key="4">
    <source>
        <dbReference type="ARBA" id="ARBA00022989"/>
    </source>
</evidence>
<reference evidence="8 9" key="1">
    <citation type="submission" date="2020-08" db="EMBL/GenBank/DDBJ databases">
        <title>Genomic Encyclopedia of Type Strains, Phase IV (KMG-IV): sequencing the most valuable type-strain genomes for metagenomic binning, comparative biology and taxonomic classification.</title>
        <authorList>
            <person name="Goeker M."/>
        </authorList>
    </citation>
    <scope>NUCLEOTIDE SEQUENCE [LARGE SCALE GENOMIC DNA]</scope>
    <source>
        <strain evidence="8 9">DSM 11590</strain>
    </source>
</reference>
<dbReference type="RefSeq" id="WP_184265779.1">
    <property type="nucleotide sequence ID" value="NZ_JACIIX010000018.1"/>
</dbReference>
<evidence type="ECO:0000313" key="8">
    <source>
        <dbReference type="EMBL" id="MBB6212226.1"/>
    </source>
</evidence>
<feature type="transmembrane region" description="Helical" evidence="6">
    <location>
        <begin position="96"/>
        <end position="115"/>
    </location>
</feature>
<feature type="transmembrane region" description="Helical" evidence="6">
    <location>
        <begin position="41"/>
        <end position="58"/>
    </location>
</feature>
<evidence type="ECO:0000259" key="7">
    <source>
        <dbReference type="Pfam" id="PF00892"/>
    </source>
</evidence>
<feature type="transmembrane region" description="Helical" evidence="6">
    <location>
        <begin position="70"/>
        <end position="90"/>
    </location>
</feature>
<dbReference type="Pfam" id="PF00892">
    <property type="entry name" value="EamA"/>
    <property type="match status" value="2"/>
</dbReference>
<dbReference type="PANTHER" id="PTHR32322">
    <property type="entry name" value="INNER MEMBRANE TRANSPORTER"/>
    <property type="match status" value="1"/>
</dbReference>
<dbReference type="SUPFAM" id="SSF103481">
    <property type="entry name" value="Multidrug resistance efflux transporter EmrE"/>
    <property type="match status" value="2"/>
</dbReference>